<dbReference type="Proteomes" id="UP000237105">
    <property type="component" value="Unassembled WGS sequence"/>
</dbReference>
<gene>
    <name evidence="1" type="ORF">PanWU01x14_371790</name>
</gene>
<feature type="non-terminal residue" evidence="1">
    <location>
        <position position="55"/>
    </location>
</feature>
<proteinExistence type="predicted"/>
<protein>
    <submittedName>
        <fullName evidence="1">Uncharacterized protein</fullName>
    </submittedName>
</protein>
<name>A0A2P5A3R1_PARAD</name>
<organism evidence="1 2">
    <name type="scientific">Parasponia andersonii</name>
    <name type="common">Sponia andersonii</name>
    <dbReference type="NCBI Taxonomy" id="3476"/>
    <lineage>
        <taxon>Eukaryota</taxon>
        <taxon>Viridiplantae</taxon>
        <taxon>Streptophyta</taxon>
        <taxon>Embryophyta</taxon>
        <taxon>Tracheophyta</taxon>
        <taxon>Spermatophyta</taxon>
        <taxon>Magnoliopsida</taxon>
        <taxon>eudicotyledons</taxon>
        <taxon>Gunneridae</taxon>
        <taxon>Pentapetalae</taxon>
        <taxon>rosids</taxon>
        <taxon>fabids</taxon>
        <taxon>Rosales</taxon>
        <taxon>Cannabaceae</taxon>
        <taxon>Parasponia</taxon>
    </lineage>
</organism>
<keyword evidence="2" id="KW-1185">Reference proteome</keyword>
<dbReference type="AlphaFoldDB" id="A0A2P5A3R1"/>
<reference evidence="2" key="1">
    <citation type="submission" date="2016-06" db="EMBL/GenBank/DDBJ databases">
        <title>Parallel loss of symbiosis genes in relatives of nitrogen-fixing non-legume Parasponia.</title>
        <authorList>
            <person name="Van Velzen R."/>
            <person name="Holmer R."/>
            <person name="Bu F."/>
            <person name="Rutten L."/>
            <person name="Van Zeijl A."/>
            <person name="Liu W."/>
            <person name="Santuari L."/>
            <person name="Cao Q."/>
            <person name="Sharma T."/>
            <person name="Shen D."/>
            <person name="Roswanjaya Y."/>
            <person name="Wardhani T."/>
            <person name="Kalhor M.S."/>
            <person name="Jansen J."/>
            <person name="Van den Hoogen J."/>
            <person name="Gungor B."/>
            <person name="Hartog M."/>
            <person name="Hontelez J."/>
            <person name="Verver J."/>
            <person name="Yang W.-C."/>
            <person name="Schijlen E."/>
            <person name="Repin R."/>
            <person name="Schilthuizen M."/>
            <person name="Schranz E."/>
            <person name="Heidstra R."/>
            <person name="Miyata K."/>
            <person name="Fedorova E."/>
            <person name="Kohlen W."/>
            <person name="Bisseling T."/>
            <person name="Smit S."/>
            <person name="Geurts R."/>
        </authorList>
    </citation>
    <scope>NUCLEOTIDE SEQUENCE [LARGE SCALE GENOMIC DNA]</scope>
    <source>
        <strain evidence="2">cv. WU1-14</strain>
    </source>
</reference>
<evidence type="ECO:0000313" key="2">
    <source>
        <dbReference type="Proteomes" id="UP000237105"/>
    </source>
</evidence>
<comment type="caution">
    <text evidence="1">The sequence shown here is derived from an EMBL/GenBank/DDBJ whole genome shotgun (WGS) entry which is preliminary data.</text>
</comment>
<sequence length="55" mass="6109">MGILELGACHVINTNHYISAWLDPWIPSLQGFKLIMRAGAILFEDLTINNLLSPS</sequence>
<evidence type="ECO:0000313" key="1">
    <source>
        <dbReference type="EMBL" id="PON31187.1"/>
    </source>
</evidence>
<dbReference type="EMBL" id="JXTB01001344">
    <property type="protein sequence ID" value="PON31187.1"/>
    <property type="molecule type" value="Genomic_DNA"/>
</dbReference>
<accession>A0A2P5A3R1</accession>